<dbReference type="InterPro" id="IPR029001">
    <property type="entry name" value="ITPase-like_fam"/>
</dbReference>
<dbReference type="GO" id="GO:0046872">
    <property type="term" value="F:metal ion binding"/>
    <property type="evidence" value="ECO:0007669"/>
    <property type="project" value="UniProtKB-KW"/>
</dbReference>
<organism evidence="12 13">
    <name type="scientific">Denitrovibrio acetiphilus (strain DSM 12809 / NBRC 114555 / N2460)</name>
    <dbReference type="NCBI Taxonomy" id="522772"/>
    <lineage>
        <taxon>Bacteria</taxon>
        <taxon>Pseudomonadati</taxon>
        <taxon>Deferribacterota</taxon>
        <taxon>Deferribacteres</taxon>
        <taxon>Deferribacterales</taxon>
        <taxon>Geovibrionaceae</taxon>
        <taxon>Denitrovibrio</taxon>
    </lineage>
</organism>
<keyword evidence="6 10" id="KW-0460">Magnesium</keyword>
<dbReference type="Proteomes" id="UP000002012">
    <property type="component" value="Chromosome"/>
</dbReference>
<feature type="binding site" evidence="10">
    <location>
        <begin position="7"/>
        <end position="12"/>
    </location>
    <ligand>
        <name>substrate</name>
    </ligand>
</feature>
<dbReference type="GO" id="GO:0036220">
    <property type="term" value="F:ITP diphosphatase activity"/>
    <property type="evidence" value="ECO:0007669"/>
    <property type="project" value="UniProtKB-UniRule"/>
</dbReference>
<dbReference type="InterPro" id="IPR020922">
    <property type="entry name" value="dITP/XTP_pyrophosphatase"/>
</dbReference>
<comment type="cofactor">
    <cofactor evidence="10">
        <name>Mg(2+)</name>
        <dbReference type="ChEBI" id="CHEBI:18420"/>
    </cofactor>
    <text evidence="10">Binds 1 Mg(2+) ion per subunit.</text>
</comment>
<evidence type="ECO:0000256" key="4">
    <source>
        <dbReference type="ARBA" id="ARBA00022741"/>
    </source>
</evidence>
<dbReference type="GO" id="GO:0009146">
    <property type="term" value="P:purine nucleoside triphosphate catabolic process"/>
    <property type="evidence" value="ECO:0007669"/>
    <property type="project" value="UniProtKB-UniRule"/>
</dbReference>
<sequence>MKLFVATKNQHKLREIKEILDGIEVCSVYDVVDNSIDVEETGVTFVENASLKAKALSKLVDGYVIADDSGISVDALDGAPGVYSARFAGEGATDSMNNEKLMEIMKPVPAEECTASYVCVIALAEKGLVERTFSGLCEGFVAKEYKGENGFGYDPMFALPDGRHMAELKEEEKNRISHRHMALQGLAEYLKAKTEE</sequence>
<comment type="catalytic activity">
    <reaction evidence="10">
        <text>ITP + H2O = IMP + diphosphate + H(+)</text>
        <dbReference type="Rhea" id="RHEA:29399"/>
        <dbReference type="ChEBI" id="CHEBI:15377"/>
        <dbReference type="ChEBI" id="CHEBI:15378"/>
        <dbReference type="ChEBI" id="CHEBI:33019"/>
        <dbReference type="ChEBI" id="CHEBI:58053"/>
        <dbReference type="ChEBI" id="CHEBI:61402"/>
        <dbReference type="EC" id="3.6.1.66"/>
    </reaction>
</comment>
<accession>D4H1B5</accession>
<dbReference type="AlphaFoldDB" id="D4H1B5"/>
<feature type="binding site" evidence="10">
    <location>
        <begin position="178"/>
        <end position="179"/>
    </location>
    <ligand>
        <name>substrate</name>
    </ligand>
</feature>
<evidence type="ECO:0000256" key="7">
    <source>
        <dbReference type="ARBA" id="ARBA00023080"/>
    </source>
</evidence>
<dbReference type="PANTHER" id="PTHR11067:SF9">
    <property type="entry name" value="INOSINE TRIPHOSPHATE PYROPHOSPHATASE"/>
    <property type="match status" value="1"/>
</dbReference>
<dbReference type="InParanoid" id="D4H1B5"/>
<dbReference type="Gene3D" id="3.90.950.10">
    <property type="match status" value="1"/>
</dbReference>
<comment type="catalytic activity">
    <reaction evidence="8 10">
        <text>dITP + H2O = dIMP + diphosphate + H(+)</text>
        <dbReference type="Rhea" id="RHEA:28342"/>
        <dbReference type="ChEBI" id="CHEBI:15377"/>
        <dbReference type="ChEBI" id="CHEBI:15378"/>
        <dbReference type="ChEBI" id="CHEBI:33019"/>
        <dbReference type="ChEBI" id="CHEBI:61194"/>
        <dbReference type="ChEBI" id="CHEBI:61382"/>
        <dbReference type="EC" id="3.6.1.66"/>
    </reaction>
</comment>
<dbReference type="PANTHER" id="PTHR11067">
    <property type="entry name" value="INOSINE TRIPHOSPHATE PYROPHOSPHATASE/HAM1 PROTEIN"/>
    <property type="match status" value="1"/>
</dbReference>
<dbReference type="NCBIfam" id="TIGR00042">
    <property type="entry name" value="RdgB/HAM1 family non-canonical purine NTP pyrophosphatase"/>
    <property type="match status" value="1"/>
</dbReference>
<reference evidence="12 13" key="1">
    <citation type="journal article" date="2010" name="Stand. Genomic Sci.">
        <title>Complete genome sequence of Denitrovibrio acetiphilus type strain (N2460).</title>
        <authorList>
            <person name="Kiss H."/>
            <person name="Lang E."/>
            <person name="Lapidus A."/>
            <person name="Copeland A."/>
            <person name="Nolan M."/>
            <person name="Glavina Del Rio T."/>
            <person name="Chen F."/>
            <person name="Lucas S."/>
            <person name="Tice H."/>
            <person name="Cheng J.F."/>
            <person name="Han C."/>
            <person name="Goodwin L."/>
            <person name="Pitluck S."/>
            <person name="Liolios K."/>
            <person name="Pati A."/>
            <person name="Ivanova N."/>
            <person name="Mavromatis K."/>
            <person name="Chen A."/>
            <person name="Palaniappan K."/>
            <person name="Land M."/>
            <person name="Hauser L."/>
            <person name="Chang Y.J."/>
            <person name="Jeffries C.D."/>
            <person name="Detter J.C."/>
            <person name="Brettin T."/>
            <person name="Spring S."/>
            <person name="Rohde M."/>
            <person name="Goker M."/>
            <person name="Woyke T."/>
            <person name="Bristow J."/>
            <person name="Eisen J.A."/>
            <person name="Markowitz V."/>
            <person name="Hugenholtz P."/>
            <person name="Kyrpides N.C."/>
            <person name="Klenk H.P."/>
        </authorList>
    </citation>
    <scope>NUCLEOTIDE SEQUENCE [LARGE SCALE GENOMIC DNA]</scope>
    <source>
        <strain evidence="13">DSM 12809 / NBRC 114555 / N2460</strain>
    </source>
</reference>
<evidence type="ECO:0000313" key="12">
    <source>
        <dbReference type="EMBL" id="ADD66863.1"/>
    </source>
</evidence>
<dbReference type="FunCoup" id="D4H1B5">
    <property type="interactions" value="479"/>
</dbReference>
<dbReference type="OrthoDB" id="9807456at2"/>
<evidence type="ECO:0000256" key="9">
    <source>
        <dbReference type="ARBA" id="ARBA00052017"/>
    </source>
</evidence>
<dbReference type="EMBL" id="CP001968">
    <property type="protein sequence ID" value="ADD66863.1"/>
    <property type="molecule type" value="Genomic_DNA"/>
</dbReference>
<dbReference type="HAMAP" id="MF_01405">
    <property type="entry name" value="Non_canon_purine_NTPase"/>
    <property type="match status" value="1"/>
</dbReference>
<comment type="function">
    <text evidence="10">Pyrophosphatase that catalyzes the hydrolysis of nucleoside triphosphates to their monophosphate derivatives, with a high preference for the non-canonical purine nucleotides XTP (xanthosine triphosphate), dITP (deoxyinosine triphosphate) and ITP. Seems to function as a house-cleaning enzyme that removes non-canonical purine nucleotides from the nucleotide pool, thus preventing their incorporation into DNA/RNA and avoiding chromosomal lesions.</text>
</comment>
<evidence type="ECO:0000256" key="11">
    <source>
        <dbReference type="RuleBase" id="RU003781"/>
    </source>
</evidence>
<keyword evidence="7 10" id="KW-0546">Nucleotide metabolism</keyword>
<evidence type="ECO:0000256" key="3">
    <source>
        <dbReference type="ARBA" id="ARBA00022723"/>
    </source>
</evidence>
<dbReference type="KEGG" id="dap:Dacet_0057"/>
<feature type="binding site" evidence="10">
    <location>
        <position position="39"/>
    </location>
    <ligand>
        <name>Mg(2+)</name>
        <dbReference type="ChEBI" id="CHEBI:18420"/>
    </ligand>
</feature>
<dbReference type="GO" id="GO:0005829">
    <property type="term" value="C:cytosol"/>
    <property type="evidence" value="ECO:0007669"/>
    <property type="project" value="TreeGrafter"/>
</dbReference>
<keyword evidence="3 10" id="KW-0479">Metal-binding</keyword>
<dbReference type="GO" id="GO:0036222">
    <property type="term" value="F:XTP diphosphatase activity"/>
    <property type="evidence" value="ECO:0007669"/>
    <property type="project" value="UniProtKB-UniRule"/>
</dbReference>
<comment type="similarity">
    <text evidence="1 10 11">Belongs to the HAM1 NTPase family.</text>
</comment>
<evidence type="ECO:0000256" key="8">
    <source>
        <dbReference type="ARBA" id="ARBA00051875"/>
    </source>
</evidence>
<dbReference type="RefSeq" id="WP_013009411.1">
    <property type="nucleotide sequence ID" value="NC_013943.1"/>
</dbReference>
<evidence type="ECO:0000256" key="1">
    <source>
        <dbReference type="ARBA" id="ARBA00008023"/>
    </source>
</evidence>
<evidence type="ECO:0000256" key="2">
    <source>
        <dbReference type="ARBA" id="ARBA00011738"/>
    </source>
</evidence>
<protein>
    <recommendedName>
        <fullName evidence="10">dITP/XTP pyrophosphatase</fullName>
        <ecNumber evidence="10">3.6.1.66</ecNumber>
    </recommendedName>
    <alternativeName>
        <fullName evidence="10">Non-canonical purine NTP pyrophosphatase</fullName>
    </alternativeName>
    <alternativeName>
        <fullName evidence="10">Non-standard purine NTP pyrophosphatase</fullName>
    </alternativeName>
    <alternativeName>
        <fullName evidence="10">Nucleoside-triphosphate diphosphatase</fullName>
    </alternativeName>
    <alternativeName>
        <fullName evidence="10">Nucleoside-triphosphate pyrophosphatase</fullName>
        <shortName evidence="10">NTPase</shortName>
    </alternativeName>
</protein>
<dbReference type="GO" id="GO:0009117">
    <property type="term" value="P:nucleotide metabolic process"/>
    <property type="evidence" value="ECO:0007669"/>
    <property type="project" value="UniProtKB-KW"/>
</dbReference>
<feature type="active site" description="Proton acceptor" evidence="10">
    <location>
        <position position="68"/>
    </location>
</feature>
<dbReference type="GO" id="GO:0017111">
    <property type="term" value="F:ribonucleoside triphosphate phosphatase activity"/>
    <property type="evidence" value="ECO:0007669"/>
    <property type="project" value="InterPro"/>
</dbReference>
<evidence type="ECO:0000256" key="10">
    <source>
        <dbReference type="HAMAP-Rule" id="MF_01405"/>
    </source>
</evidence>
<evidence type="ECO:0000256" key="6">
    <source>
        <dbReference type="ARBA" id="ARBA00022842"/>
    </source>
</evidence>
<name>D4H1B5_DENA2</name>
<dbReference type="GO" id="GO:0035870">
    <property type="term" value="F:dITP diphosphatase activity"/>
    <property type="evidence" value="ECO:0007669"/>
    <property type="project" value="UniProtKB-UniRule"/>
</dbReference>
<comment type="subunit">
    <text evidence="2 10">Homodimer.</text>
</comment>
<dbReference type="STRING" id="522772.Dacet_0057"/>
<comment type="catalytic activity">
    <reaction evidence="9 10">
        <text>XTP + H2O = XMP + diphosphate + H(+)</text>
        <dbReference type="Rhea" id="RHEA:28610"/>
        <dbReference type="ChEBI" id="CHEBI:15377"/>
        <dbReference type="ChEBI" id="CHEBI:15378"/>
        <dbReference type="ChEBI" id="CHEBI:33019"/>
        <dbReference type="ChEBI" id="CHEBI:57464"/>
        <dbReference type="ChEBI" id="CHEBI:61314"/>
        <dbReference type="EC" id="3.6.1.66"/>
    </reaction>
</comment>
<evidence type="ECO:0000313" key="13">
    <source>
        <dbReference type="Proteomes" id="UP000002012"/>
    </source>
</evidence>
<feature type="binding site" evidence="10">
    <location>
        <position position="68"/>
    </location>
    <ligand>
        <name>Mg(2+)</name>
        <dbReference type="ChEBI" id="CHEBI:18420"/>
    </ligand>
</feature>
<proteinExistence type="inferred from homology"/>
<dbReference type="Pfam" id="PF01725">
    <property type="entry name" value="Ham1p_like"/>
    <property type="match status" value="1"/>
</dbReference>
<dbReference type="EC" id="3.6.1.66" evidence="10"/>
<dbReference type="FunFam" id="3.90.950.10:FF:000001">
    <property type="entry name" value="dITP/XTP pyrophosphatase"/>
    <property type="match status" value="1"/>
</dbReference>
<keyword evidence="13" id="KW-1185">Reference proteome</keyword>
<gene>
    <name evidence="12" type="ordered locus">Dacet_0057</name>
</gene>
<dbReference type="HOGENOM" id="CLU_082080_0_2_0"/>
<dbReference type="eggNOG" id="COG0127">
    <property type="taxonomic scope" value="Bacteria"/>
</dbReference>
<dbReference type="PaxDb" id="522772-Dacet_0057"/>
<dbReference type="SUPFAM" id="SSF52972">
    <property type="entry name" value="ITPase-like"/>
    <property type="match status" value="1"/>
</dbReference>
<feature type="binding site" evidence="10">
    <location>
        <begin position="151"/>
        <end position="154"/>
    </location>
    <ligand>
        <name>substrate</name>
    </ligand>
</feature>
<dbReference type="InterPro" id="IPR002637">
    <property type="entry name" value="RdgB/HAM1"/>
</dbReference>
<dbReference type="GO" id="GO:0000166">
    <property type="term" value="F:nucleotide binding"/>
    <property type="evidence" value="ECO:0007669"/>
    <property type="project" value="UniProtKB-KW"/>
</dbReference>
<keyword evidence="5 10" id="KW-0378">Hydrolase</keyword>
<feature type="binding site" evidence="10">
    <location>
        <position position="173"/>
    </location>
    <ligand>
        <name>substrate</name>
    </ligand>
</feature>
<evidence type="ECO:0000256" key="5">
    <source>
        <dbReference type="ARBA" id="ARBA00022801"/>
    </source>
</evidence>
<dbReference type="CDD" id="cd00515">
    <property type="entry name" value="HAM1"/>
    <property type="match status" value="1"/>
</dbReference>
<feature type="binding site" evidence="10">
    <location>
        <position position="69"/>
    </location>
    <ligand>
        <name>substrate</name>
    </ligand>
</feature>
<keyword evidence="4 10" id="KW-0547">Nucleotide-binding</keyword>